<dbReference type="Gene3D" id="1.10.1510.10">
    <property type="entry name" value="Uncharacterised protein YqeY/AIM41 PF09424, N-terminal domain"/>
    <property type="match status" value="1"/>
</dbReference>
<dbReference type="Pfam" id="PF09424">
    <property type="entry name" value="YqeY"/>
    <property type="match status" value="1"/>
</dbReference>
<dbReference type="AlphaFoldDB" id="S3DH20"/>
<dbReference type="InterPro" id="IPR023168">
    <property type="entry name" value="GatB_Yqey_C_2"/>
</dbReference>
<dbReference type="OMA" id="RWNSTGP"/>
<dbReference type="RefSeq" id="XP_008081581.1">
    <property type="nucleotide sequence ID" value="XM_008083390.1"/>
</dbReference>
<proteinExistence type="inferred from homology"/>
<dbReference type="InterPro" id="IPR042184">
    <property type="entry name" value="YqeY/Aim41_N"/>
</dbReference>
<comment type="similarity">
    <text evidence="1">Belongs to the AIM41 family.</text>
</comment>
<dbReference type="GO" id="GO:0016884">
    <property type="term" value="F:carbon-nitrogen ligase activity, with glutamine as amido-N-donor"/>
    <property type="evidence" value="ECO:0007669"/>
    <property type="project" value="UniProtKB-UniRule"/>
</dbReference>
<protein>
    <recommendedName>
        <fullName evidence="1">Altered inheritance of mitochondria protein 41</fullName>
    </recommendedName>
</protein>
<dbReference type="EMBL" id="KE145362">
    <property type="protein sequence ID" value="EPE31306.1"/>
    <property type="molecule type" value="Genomic_DNA"/>
</dbReference>
<dbReference type="HOGENOM" id="CLU_079430_0_1_1"/>
<dbReference type="InterPro" id="IPR003789">
    <property type="entry name" value="Asn/Gln_tRNA_amidoTrase-B-like"/>
</dbReference>
<accession>S3DH20</accession>
<dbReference type="GO" id="GO:0005739">
    <property type="term" value="C:mitochondrion"/>
    <property type="evidence" value="ECO:0007669"/>
    <property type="project" value="UniProtKB-SubCell"/>
</dbReference>
<dbReference type="SUPFAM" id="SSF89095">
    <property type="entry name" value="GatB/YqeY motif"/>
    <property type="match status" value="1"/>
</dbReference>
<gene>
    <name evidence="1" type="primary">AIM41</name>
    <name evidence="2" type="ORF">GLAREA_12609</name>
</gene>
<evidence type="ECO:0000313" key="2">
    <source>
        <dbReference type="EMBL" id="EPE31306.1"/>
    </source>
</evidence>
<dbReference type="GeneID" id="19471649"/>
<dbReference type="Gene3D" id="1.10.10.410">
    <property type="match status" value="1"/>
</dbReference>
<comment type="subcellular location">
    <subcellularLocation>
        <location evidence="1">Mitochondrion</location>
    </subcellularLocation>
</comment>
<dbReference type="eggNOG" id="ENOG502SDB7">
    <property type="taxonomic scope" value="Eukaryota"/>
</dbReference>
<dbReference type="OrthoDB" id="538640at2759"/>
<keyword evidence="3" id="KW-1185">Reference proteome</keyword>
<dbReference type="Proteomes" id="UP000016922">
    <property type="component" value="Unassembled WGS sequence"/>
</dbReference>
<name>S3DH20_GLAL2</name>
<reference evidence="2 3" key="1">
    <citation type="journal article" date="2013" name="BMC Genomics">
        <title>Genomics-driven discovery of the pneumocandin biosynthetic gene cluster in the fungus Glarea lozoyensis.</title>
        <authorList>
            <person name="Chen L."/>
            <person name="Yue Q."/>
            <person name="Zhang X."/>
            <person name="Xiang M."/>
            <person name="Wang C."/>
            <person name="Li S."/>
            <person name="Che Y."/>
            <person name="Ortiz-Lopez F.J."/>
            <person name="Bills G.F."/>
            <person name="Liu X."/>
            <person name="An Z."/>
        </authorList>
    </citation>
    <scope>NUCLEOTIDE SEQUENCE [LARGE SCALE GENOMIC DNA]</scope>
    <source>
        <strain evidence="3">ATCC 20868 / MF5171</strain>
    </source>
</reference>
<dbReference type="InterPro" id="IPR019004">
    <property type="entry name" value="YqeY/Aim41"/>
</dbReference>
<evidence type="ECO:0000313" key="3">
    <source>
        <dbReference type="Proteomes" id="UP000016922"/>
    </source>
</evidence>
<dbReference type="KEGG" id="glz:GLAREA_12609"/>
<keyword evidence="1" id="KW-0496">Mitochondrion</keyword>
<evidence type="ECO:0000256" key="1">
    <source>
        <dbReference type="RuleBase" id="RU365099"/>
    </source>
</evidence>
<dbReference type="PANTHER" id="PTHR28055:SF1">
    <property type="entry name" value="ALTERED INHERITANCE OF MITOCHONDRIA PROTEIN 41, MITOCHONDRIAL"/>
    <property type="match status" value="1"/>
</dbReference>
<organism evidence="2 3">
    <name type="scientific">Glarea lozoyensis (strain ATCC 20868 / MF5171)</name>
    <dbReference type="NCBI Taxonomy" id="1116229"/>
    <lineage>
        <taxon>Eukaryota</taxon>
        <taxon>Fungi</taxon>
        <taxon>Dikarya</taxon>
        <taxon>Ascomycota</taxon>
        <taxon>Pezizomycotina</taxon>
        <taxon>Leotiomycetes</taxon>
        <taxon>Helotiales</taxon>
        <taxon>Helotiaceae</taxon>
        <taxon>Glarea</taxon>
    </lineage>
</organism>
<dbReference type="PANTHER" id="PTHR28055">
    <property type="entry name" value="ALTERED INHERITANCE OF MITOCHONDRIA PROTEIN 41, MITOCHONDRIAL"/>
    <property type="match status" value="1"/>
</dbReference>
<sequence length="176" mass="18975">MNILRASRLARLTLIPKSYSTTTTTTPPMLLKIRKDLKTAMQQKDTPRLTVLRALLASTLNASKTSAPINTDMQMLALLRKNLAASQAAQREFEGAGRADLVEKEGAQIQVMEEYVGGVEVVGEEEVRGVVGEVVRGLGEGAKMGEVMKGVGERLEGRNWDKGVVAGVVREVLGGK</sequence>